<accession>F0RQL7</accession>
<dbReference type="Proteomes" id="UP000007718">
    <property type="component" value="Plasmid pDEIPR02"/>
</dbReference>
<geneLocation type="plasmid" evidence="4 5">
    <name>pDEIPR02</name>
</geneLocation>
<dbReference type="HOGENOM" id="CLU_1924133_0_0_0"/>
<comment type="subcellular location">
    <subcellularLocation>
        <location evidence="1">Cell outer membrane</location>
    </subcellularLocation>
</comment>
<name>F0RQL7_DEIPM</name>
<evidence type="ECO:0008006" key="6">
    <source>
        <dbReference type="Google" id="ProtNLM"/>
    </source>
</evidence>
<evidence type="ECO:0000313" key="4">
    <source>
        <dbReference type="EMBL" id="ADY27576.1"/>
    </source>
</evidence>
<evidence type="ECO:0000256" key="2">
    <source>
        <dbReference type="ARBA" id="ARBA00023237"/>
    </source>
</evidence>
<keyword evidence="3" id="KW-0472">Membrane</keyword>
<keyword evidence="3" id="KW-0812">Transmembrane</keyword>
<keyword evidence="4" id="KW-0614">Plasmid</keyword>
<evidence type="ECO:0000256" key="1">
    <source>
        <dbReference type="ARBA" id="ARBA00004442"/>
    </source>
</evidence>
<reference evidence="5" key="1">
    <citation type="submission" date="2011-02" db="EMBL/GenBank/DDBJ databases">
        <title>The complete sequence of plasmid2 of Deinococcus proteolyticus DSM 20540.</title>
        <authorList>
            <consortium name="US DOE Joint Genome Institute (JGI-PGF)"/>
            <person name="Lucas S."/>
            <person name="Copeland A."/>
            <person name="Lapidus A."/>
            <person name="Bruce D."/>
            <person name="Goodwin L."/>
            <person name="Pitluck S."/>
            <person name="Kyrpides N."/>
            <person name="Mavromatis K."/>
            <person name="Pagani I."/>
            <person name="Ivanova N."/>
            <person name="Ovchinnikova G."/>
            <person name="Zeytun A."/>
            <person name="Detter J.C."/>
            <person name="Han C."/>
            <person name="Land M."/>
            <person name="Hauser L."/>
            <person name="Markowitz V."/>
            <person name="Cheng J.-F."/>
            <person name="Hugenholtz P."/>
            <person name="Woyke T."/>
            <person name="Wu D."/>
            <person name="Pukall R."/>
            <person name="Steenblock K."/>
            <person name="Brambilla E."/>
            <person name="Klenk H.-P."/>
            <person name="Eisen J.A."/>
        </authorList>
    </citation>
    <scope>NUCLEOTIDE SEQUENCE [LARGE SCALE GENOMIC DNA]</scope>
    <source>
        <strain evidence="5">ATCC 35074 / DSM 20540 / JCM 6276 / NBRC 101906 / NCIMB 13154 / VKM Ac-1939 / CCM 2703 / MRP</strain>
        <plasmid evidence="5">Plasmid pDEIPR02</plasmid>
    </source>
</reference>
<dbReference type="NCBIfam" id="TIGR02532">
    <property type="entry name" value="IV_pilin_GFxxxE"/>
    <property type="match status" value="1"/>
</dbReference>
<dbReference type="InterPro" id="IPR012902">
    <property type="entry name" value="N_methyl_site"/>
</dbReference>
<dbReference type="Pfam" id="PF07963">
    <property type="entry name" value="N_methyl"/>
    <property type="match status" value="1"/>
</dbReference>
<dbReference type="AlphaFoldDB" id="F0RQL7"/>
<keyword evidence="3" id="KW-1133">Transmembrane helix</keyword>
<keyword evidence="5" id="KW-1185">Reference proteome</keyword>
<reference evidence="4 5" key="2">
    <citation type="journal article" date="2012" name="Stand. Genomic Sci.">
        <title>Complete genome sequence of the orange-red pigmented, radioresistant Deinococcus proteolyticus type strain (MRP(T)).</title>
        <authorList>
            <person name="Copeland A."/>
            <person name="Zeytun A."/>
            <person name="Yassawong M."/>
            <person name="Nolan M."/>
            <person name="Lucas S."/>
            <person name="Hammon N."/>
            <person name="Deshpande S."/>
            <person name="Cheng J.F."/>
            <person name="Han C."/>
            <person name="Tapia R."/>
            <person name="Goodwin L.A."/>
            <person name="Pitluck S."/>
            <person name="Mavromatis K."/>
            <person name="Liolios K."/>
            <person name="Pagani I."/>
            <person name="Ivanova N."/>
            <person name="Mikhailova N."/>
            <person name="Pati A."/>
            <person name="Chen A."/>
            <person name="Palaniappan K."/>
            <person name="Land M."/>
            <person name="Hauser L."/>
            <person name="Jeffries C.D."/>
            <person name="Brambilla E.M."/>
            <person name="Rohde M."/>
            <person name="Sikorski J."/>
            <person name="Pukall R."/>
            <person name="Goker M."/>
            <person name="Detter J.C."/>
            <person name="Woyke T."/>
            <person name="Bristow J."/>
            <person name="Eisen J.A."/>
            <person name="Markowitz V."/>
            <person name="Hugenholtz P."/>
            <person name="Kyrpides N.C."/>
            <person name="Klenk H.P."/>
            <person name="Lapidus A."/>
        </authorList>
    </citation>
    <scope>NUCLEOTIDE SEQUENCE [LARGE SCALE GENOMIC DNA]</scope>
    <source>
        <strain evidence="5">ATCC 35074 / DSM 20540 / JCM 6276 / NBRC 101906 / NCIMB 13154 / VKM Ac-1939 / CCM 2703 / MRP</strain>
        <plasmid evidence="5">Plasmid pDEIPR02</plasmid>
    </source>
</reference>
<dbReference type="PROSITE" id="PS00409">
    <property type="entry name" value="PROKAR_NTER_METHYL"/>
    <property type="match status" value="1"/>
</dbReference>
<proteinExistence type="predicted"/>
<protein>
    <recommendedName>
        <fullName evidence="6">Prepilin-type N-terminal cleavage/methylation domain-containing protein</fullName>
    </recommendedName>
</protein>
<evidence type="ECO:0000313" key="5">
    <source>
        <dbReference type="Proteomes" id="UP000007718"/>
    </source>
</evidence>
<dbReference type="KEGG" id="dpt:Deipr_2459"/>
<dbReference type="RefSeq" id="WP_013615930.1">
    <property type="nucleotide sequence ID" value="NC_015162.1"/>
</dbReference>
<organism evidence="4 5">
    <name type="scientific">Deinococcus proteolyticus (strain ATCC 35074 / DSM 20540 / JCM 6276 / NBRC 101906 / NCIMB 13154 / VKM Ac-1939 / CCM 2703 / MRP)</name>
    <dbReference type="NCBI Taxonomy" id="693977"/>
    <lineage>
        <taxon>Bacteria</taxon>
        <taxon>Thermotogati</taxon>
        <taxon>Deinococcota</taxon>
        <taxon>Deinococci</taxon>
        <taxon>Deinococcales</taxon>
        <taxon>Deinococcaceae</taxon>
        <taxon>Deinococcus</taxon>
    </lineage>
</organism>
<dbReference type="EMBL" id="CP002538">
    <property type="protein sequence ID" value="ADY27576.1"/>
    <property type="molecule type" value="Genomic_DNA"/>
</dbReference>
<gene>
    <name evidence="4" type="ordered locus">Deipr_2459</name>
</gene>
<feature type="transmembrane region" description="Helical" evidence="3">
    <location>
        <begin position="7"/>
        <end position="28"/>
    </location>
</feature>
<evidence type="ECO:0000256" key="3">
    <source>
        <dbReference type="SAM" id="Phobius"/>
    </source>
</evidence>
<sequence>MKRHQRGFTLIEVLVATFLVAMILLTVLRSQLQMSAANANANLQITQAAVAEAAGFRYSTQLAAQGFEASGDAGSDFASIRSELPPEQQELLNNLSYSVKNAGGAFMIVKVWIKDHPEDPRQVEFTMRIPR</sequence>
<dbReference type="GO" id="GO:0009279">
    <property type="term" value="C:cell outer membrane"/>
    <property type="evidence" value="ECO:0007669"/>
    <property type="project" value="UniProtKB-SubCell"/>
</dbReference>
<keyword evidence="2" id="KW-0998">Cell outer membrane</keyword>